<evidence type="ECO:0000313" key="2">
    <source>
        <dbReference type="Proteomes" id="UP000694864"/>
    </source>
</evidence>
<dbReference type="RefSeq" id="XP_010445090.1">
    <property type="nucleotide sequence ID" value="XM_010446788.1"/>
</dbReference>
<name>A0ABM0URN3_CAMSA</name>
<evidence type="ECO:0000313" key="3">
    <source>
        <dbReference type="RefSeq" id="XP_010445090.1"/>
    </source>
</evidence>
<dbReference type="PANTHER" id="PTHR33728">
    <property type="entry name" value="CTTNBP 2 AMINO-TERMINAL-LIKE PROTEIN"/>
    <property type="match status" value="1"/>
</dbReference>
<dbReference type="PANTHER" id="PTHR33728:SF21">
    <property type="entry name" value="TRANSMEMBRANE PROTEIN"/>
    <property type="match status" value="1"/>
</dbReference>
<dbReference type="GeneID" id="104727705"/>
<evidence type="ECO:0000256" key="1">
    <source>
        <dbReference type="SAM" id="Phobius"/>
    </source>
</evidence>
<keyword evidence="2" id="KW-1185">Reference proteome</keyword>
<feature type="transmembrane region" description="Helical" evidence="1">
    <location>
        <begin position="52"/>
        <end position="73"/>
    </location>
</feature>
<sequence length="141" mass="15368">MNNKKTKGDERSLIHSSLKMSGGYDHRRFGTEAPLAAEGEGGEGPFKRSVSALPFCLVATAVLICLFVLMAIFEKFVFFKQTPPLPPLDSKLPPFASPKMDVCKREISVLMPGEDVPTFIAKPCPQYYSSSSSSSSFSKPS</sequence>
<dbReference type="Proteomes" id="UP000694864">
    <property type="component" value="Chromosome 11"/>
</dbReference>
<reference evidence="2" key="1">
    <citation type="journal article" date="2014" name="Nat. Commun.">
        <title>The emerging biofuel crop Camelina sativa retains a highly undifferentiated hexaploid genome structure.</title>
        <authorList>
            <person name="Kagale S."/>
            <person name="Koh C."/>
            <person name="Nixon J."/>
            <person name="Bollina V."/>
            <person name="Clarke W.E."/>
            <person name="Tuteja R."/>
            <person name="Spillane C."/>
            <person name="Robinson S.J."/>
            <person name="Links M.G."/>
            <person name="Clarke C."/>
            <person name="Higgins E.E."/>
            <person name="Huebert T."/>
            <person name="Sharpe A.G."/>
            <person name="Parkin I.A."/>
        </authorList>
    </citation>
    <scope>NUCLEOTIDE SEQUENCE [LARGE SCALE GENOMIC DNA]</scope>
    <source>
        <strain evidence="2">cv. DH55</strain>
    </source>
</reference>
<keyword evidence="1" id="KW-0812">Transmembrane</keyword>
<gene>
    <name evidence="3" type="primary">LOC104727705</name>
</gene>
<proteinExistence type="predicted"/>
<accession>A0ABM0URN3</accession>
<keyword evidence="1" id="KW-1133">Transmembrane helix</keyword>
<organism evidence="2 3">
    <name type="scientific">Camelina sativa</name>
    <name type="common">False flax</name>
    <name type="synonym">Myagrum sativum</name>
    <dbReference type="NCBI Taxonomy" id="90675"/>
    <lineage>
        <taxon>Eukaryota</taxon>
        <taxon>Viridiplantae</taxon>
        <taxon>Streptophyta</taxon>
        <taxon>Embryophyta</taxon>
        <taxon>Tracheophyta</taxon>
        <taxon>Spermatophyta</taxon>
        <taxon>Magnoliopsida</taxon>
        <taxon>eudicotyledons</taxon>
        <taxon>Gunneridae</taxon>
        <taxon>Pentapetalae</taxon>
        <taxon>rosids</taxon>
        <taxon>malvids</taxon>
        <taxon>Brassicales</taxon>
        <taxon>Brassicaceae</taxon>
        <taxon>Camelineae</taxon>
        <taxon>Camelina</taxon>
    </lineage>
</organism>
<reference evidence="3" key="2">
    <citation type="submission" date="2025-08" db="UniProtKB">
        <authorList>
            <consortium name="RefSeq"/>
        </authorList>
    </citation>
    <scope>IDENTIFICATION</scope>
    <source>
        <tissue evidence="3">Leaf</tissue>
    </source>
</reference>
<keyword evidence="1" id="KW-0472">Membrane</keyword>
<protein>
    <submittedName>
        <fullName evidence="3">Uncharacterized protein LOC104727705</fullName>
    </submittedName>
</protein>